<evidence type="ECO:0000313" key="8">
    <source>
        <dbReference type="EMBL" id="SEW15082.1"/>
    </source>
</evidence>
<evidence type="ECO:0000256" key="4">
    <source>
        <dbReference type="PIRSR" id="PIRSR000097-1"/>
    </source>
</evidence>
<dbReference type="PIRSF" id="PIRSF000097">
    <property type="entry name" value="AKR"/>
    <property type="match status" value="1"/>
</dbReference>
<proteinExistence type="inferred from homology"/>
<organism evidence="8 9">
    <name type="scientific">[Clostridium] fimetarium</name>
    <dbReference type="NCBI Taxonomy" id="99656"/>
    <lineage>
        <taxon>Bacteria</taxon>
        <taxon>Bacillati</taxon>
        <taxon>Bacillota</taxon>
        <taxon>Clostridia</taxon>
        <taxon>Lachnospirales</taxon>
        <taxon>Lachnospiraceae</taxon>
    </lineage>
</organism>
<accession>A0A1I0PL29</accession>
<dbReference type="InterPro" id="IPR020471">
    <property type="entry name" value="AKR"/>
</dbReference>
<dbReference type="PROSITE" id="PS00062">
    <property type="entry name" value="ALDOKETO_REDUCTASE_2"/>
    <property type="match status" value="1"/>
</dbReference>
<dbReference type="PANTHER" id="PTHR43827:SF3">
    <property type="entry name" value="NADP-DEPENDENT OXIDOREDUCTASE DOMAIN-CONTAINING PROTEIN"/>
    <property type="match status" value="1"/>
</dbReference>
<evidence type="ECO:0000313" key="9">
    <source>
        <dbReference type="Proteomes" id="UP000199701"/>
    </source>
</evidence>
<feature type="binding site" evidence="5">
    <location>
        <position position="111"/>
    </location>
    <ligand>
        <name>substrate</name>
    </ligand>
</feature>
<dbReference type="PROSITE" id="PS00063">
    <property type="entry name" value="ALDOKETO_REDUCTASE_3"/>
    <property type="match status" value="1"/>
</dbReference>
<feature type="site" description="Lowers pKa of active site Tyr" evidence="6">
    <location>
        <position position="78"/>
    </location>
</feature>
<evidence type="ECO:0000259" key="7">
    <source>
        <dbReference type="Pfam" id="PF00248"/>
    </source>
</evidence>
<dbReference type="GO" id="GO:0016616">
    <property type="term" value="F:oxidoreductase activity, acting on the CH-OH group of donors, NAD or NADP as acceptor"/>
    <property type="evidence" value="ECO:0007669"/>
    <property type="project" value="UniProtKB-ARBA"/>
</dbReference>
<dbReference type="STRING" id="99656.SAMN05421659_105167"/>
<dbReference type="InterPro" id="IPR023210">
    <property type="entry name" value="NADP_OxRdtase_dom"/>
</dbReference>
<dbReference type="EMBL" id="FOJI01000005">
    <property type="protein sequence ID" value="SEW15082.1"/>
    <property type="molecule type" value="Genomic_DNA"/>
</dbReference>
<dbReference type="Pfam" id="PF00248">
    <property type="entry name" value="Aldo_ket_red"/>
    <property type="match status" value="1"/>
</dbReference>
<feature type="active site" description="Proton donor" evidence="4">
    <location>
        <position position="53"/>
    </location>
</feature>
<keyword evidence="2" id="KW-0521">NADP</keyword>
<keyword evidence="9" id="KW-1185">Reference proteome</keyword>
<dbReference type="InterPro" id="IPR018170">
    <property type="entry name" value="Aldo/ket_reductase_CS"/>
</dbReference>
<comment type="similarity">
    <text evidence="1">Belongs to the aldo/keto reductase family.</text>
</comment>
<dbReference type="PROSITE" id="PS00798">
    <property type="entry name" value="ALDOKETO_REDUCTASE_1"/>
    <property type="match status" value="1"/>
</dbReference>
<evidence type="ECO:0000256" key="2">
    <source>
        <dbReference type="ARBA" id="ARBA00022857"/>
    </source>
</evidence>
<dbReference type="InterPro" id="IPR036812">
    <property type="entry name" value="NAD(P)_OxRdtase_dom_sf"/>
</dbReference>
<keyword evidence="3" id="KW-0560">Oxidoreductase</keyword>
<evidence type="ECO:0000256" key="3">
    <source>
        <dbReference type="ARBA" id="ARBA00023002"/>
    </source>
</evidence>
<dbReference type="CDD" id="cd19071">
    <property type="entry name" value="AKR_AKR1-5-like"/>
    <property type="match status" value="1"/>
</dbReference>
<dbReference type="PANTHER" id="PTHR43827">
    <property type="entry name" value="2,5-DIKETO-D-GLUCONIC ACID REDUCTASE"/>
    <property type="match status" value="1"/>
</dbReference>
<evidence type="ECO:0000256" key="6">
    <source>
        <dbReference type="PIRSR" id="PIRSR000097-3"/>
    </source>
</evidence>
<protein>
    <submittedName>
        <fullName evidence="8">Aldo/keto reductase</fullName>
    </submittedName>
</protein>
<gene>
    <name evidence="8" type="ORF">SAMN05421659_105167</name>
</gene>
<sequence length="283" mass="31523">MKSITDCYELQNGVKIPCVGFGTWQTPNGEIAVSSVKEAIALGYRHIDTAAGYGNEESVGIAVKQSGIKRGELFITSKLNNPDHGYVNTLAAFEQTMKNLDMDYLDLYLIHWPNPIKYRDVWQETNAGSWKAMEELYAAGRIRAIGISNFCERHIEELMKTAKIAPMVNQIRLCPGDTQDEITTYCKSKNILLEAYSPLGTGKIFEVEELKVLADKYGKSIAQICIRWSLQMGFLPLPKSVTASRIKENTNIFDFELSAQDVQAISNLKGCCGTATNPDTKTF</sequence>
<evidence type="ECO:0000256" key="1">
    <source>
        <dbReference type="ARBA" id="ARBA00007905"/>
    </source>
</evidence>
<feature type="domain" description="NADP-dependent oxidoreductase" evidence="7">
    <location>
        <begin position="19"/>
        <end position="267"/>
    </location>
</feature>
<dbReference type="SUPFAM" id="SSF51430">
    <property type="entry name" value="NAD(P)-linked oxidoreductase"/>
    <property type="match status" value="1"/>
</dbReference>
<dbReference type="PRINTS" id="PR00069">
    <property type="entry name" value="ALDKETRDTASE"/>
</dbReference>
<dbReference type="FunFam" id="3.20.20.100:FF:000015">
    <property type="entry name" value="Oxidoreductase, aldo/keto reductase family"/>
    <property type="match status" value="1"/>
</dbReference>
<dbReference type="Proteomes" id="UP000199701">
    <property type="component" value="Unassembled WGS sequence"/>
</dbReference>
<dbReference type="RefSeq" id="WP_092452680.1">
    <property type="nucleotide sequence ID" value="NZ_FOJI01000005.1"/>
</dbReference>
<dbReference type="OrthoDB" id="9804790at2"/>
<dbReference type="Gene3D" id="3.20.20.100">
    <property type="entry name" value="NADP-dependent oxidoreductase domain"/>
    <property type="match status" value="1"/>
</dbReference>
<name>A0A1I0PL29_9FIRM</name>
<reference evidence="8 9" key="1">
    <citation type="submission" date="2016-10" db="EMBL/GenBank/DDBJ databases">
        <authorList>
            <person name="de Groot N.N."/>
        </authorList>
    </citation>
    <scope>NUCLEOTIDE SEQUENCE [LARGE SCALE GENOMIC DNA]</scope>
    <source>
        <strain evidence="8 9">DSM 9179</strain>
    </source>
</reference>
<evidence type="ECO:0000256" key="5">
    <source>
        <dbReference type="PIRSR" id="PIRSR000097-2"/>
    </source>
</evidence>
<dbReference type="AlphaFoldDB" id="A0A1I0PL29"/>